<proteinExistence type="predicted"/>
<protein>
    <submittedName>
        <fullName evidence="1">Uncharacterized protein</fullName>
    </submittedName>
</protein>
<dbReference type="VEuPathDB" id="FungiDB:RO3G_02501"/>
<dbReference type="InParanoid" id="I1BNL7"/>
<dbReference type="GeneID" id="93609473"/>
<dbReference type="EMBL" id="CH476733">
    <property type="protein sequence ID" value="EIE77797.1"/>
    <property type="molecule type" value="Genomic_DNA"/>
</dbReference>
<evidence type="ECO:0000313" key="1">
    <source>
        <dbReference type="EMBL" id="EIE77797.1"/>
    </source>
</evidence>
<gene>
    <name evidence="1" type="ORF">RO3G_02501</name>
</gene>
<organism evidence="1 2">
    <name type="scientific">Rhizopus delemar (strain RA 99-880 / ATCC MYA-4621 / FGSC 9543 / NRRL 43880)</name>
    <name type="common">Mucormycosis agent</name>
    <name type="synonym">Rhizopus arrhizus var. delemar</name>
    <dbReference type="NCBI Taxonomy" id="246409"/>
    <lineage>
        <taxon>Eukaryota</taxon>
        <taxon>Fungi</taxon>
        <taxon>Fungi incertae sedis</taxon>
        <taxon>Mucoromycota</taxon>
        <taxon>Mucoromycotina</taxon>
        <taxon>Mucoromycetes</taxon>
        <taxon>Mucorales</taxon>
        <taxon>Mucorineae</taxon>
        <taxon>Rhizopodaceae</taxon>
        <taxon>Rhizopus</taxon>
    </lineage>
</organism>
<dbReference type="RefSeq" id="XP_067513193.1">
    <property type="nucleotide sequence ID" value="XM_067657092.1"/>
</dbReference>
<evidence type="ECO:0000313" key="2">
    <source>
        <dbReference type="Proteomes" id="UP000009138"/>
    </source>
</evidence>
<accession>I1BNL7</accession>
<keyword evidence="2" id="KW-1185">Reference proteome</keyword>
<sequence>MVNASKSNQDSGGDKYQFDSYKLNNKNKVVVDNYLDEELDSEAPGLYVNSEH</sequence>
<name>I1BNL7_RHIO9</name>
<dbReference type="Proteomes" id="UP000009138">
    <property type="component" value="Unassembled WGS sequence"/>
</dbReference>
<dbReference type="AlphaFoldDB" id="I1BNL7"/>
<reference evidence="1 2" key="1">
    <citation type="journal article" date="2009" name="PLoS Genet.">
        <title>Genomic analysis of the basal lineage fungus Rhizopus oryzae reveals a whole-genome duplication.</title>
        <authorList>
            <person name="Ma L.-J."/>
            <person name="Ibrahim A.S."/>
            <person name="Skory C."/>
            <person name="Grabherr M.G."/>
            <person name="Burger G."/>
            <person name="Butler M."/>
            <person name="Elias M."/>
            <person name="Idnurm A."/>
            <person name="Lang B.F."/>
            <person name="Sone T."/>
            <person name="Abe A."/>
            <person name="Calvo S.E."/>
            <person name="Corrochano L.M."/>
            <person name="Engels R."/>
            <person name="Fu J."/>
            <person name="Hansberg W."/>
            <person name="Kim J.-M."/>
            <person name="Kodira C.D."/>
            <person name="Koehrsen M.J."/>
            <person name="Liu B."/>
            <person name="Miranda-Saavedra D."/>
            <person name="O'Leary S."/>
            <person name="Ortiz-Castellanos L."/>
            <person name="Poulter R."/>
            <person name="Rodriguez-Romero J."/>
            <person name="Ruiz-Herrera J."/>
            <person name="Shen Y.-Q."/>
            <person name="Zeng Q."/>
            <person name="Galagan J."/>
            <person name="Birren B.W."/>
            <person name="Cuomo C.A."/>
            <person name="Wickes B.L."/>
        </authorList>
    </citation>
    <scope>NUCLEOTIDE SEQUENCE [LARGE SCALE GENOMIC DNA]</scope>
    <source>
        <strain evidence="2">RA 99-880 / ATCC MYA-4621 / FGSC 9543 / NRRL 43880</strain>
    </source>
</reference>